<evidence type="ECO:0000256" key="1">
    <source>
        <dbReference type="SAM" id="SignalP"/>
    </source>
</evidence>
<protein>
    <recommendedName>
        <fullName evidence="4">Tetratricopeptide repeat protein</fullName>
    </recommendedName>
</protein>
<sequence>MRHLKFTVMAIGLTAVPAFAGMPVPVKMKCAVGGEAFTHITTASYTIFGRRPDGKPFGSWHFPLDIPVCPGNGLVMFQEEFSADEVKTLKVLISSPEYRAMRDRDTSYYKAAWLMRSLGRSPIDVAWKVVQASWQADGDIPLKQRYQAEYAAAITALPRDDQSIDWMLMQARAGNAYRELERFDEAKAVLDGLPLASLDVPVPAQSRNAAGEVENGKAIEDAENRRGILRYVKDVRDLADRRNASSQPVRMASPRLAAELCVNGKDRLDADDKAYCESDAMKAVIARFTLPPR</sequence>
<evidence type="ECO:0000313" key="3">
    <source>
        <dbReference type="Proteomes" id="UP000282971"/>
    </source>
</evidence>
<feature type="chain" id="PRO_5019122684" description="Tetratricopeptide repeat protein" evidence="1">
    <location>
        <begin position="21"/>
        <end position="293"/>
    </location>
</feature>
<dbReference type="Proteomes" id="UP000282971">
    <property type="component" value="Unassembled WGS sequence"/>
</dbReference>
<proteinExistence type="predicted"/>
<accession>A0A437M8K0</accession>
<comment type="caution">
    <text evidence="2">The sequence shown here is derived from an EMBL/GenBank/DDBJ whole genome shotgun (WGS) entry which is preliminary data.</text>
</comment>
<dbReference type="EMBL" id="SACN01000001">
    <property type="protein sequence ID" value="RVT93989.1"/>
    <property type="molecule type" value="Genomic_DNA"/>
</dbReference>
<evidence type="ECO:0000313" key="2">
    <source>
        <dbReference type="EMBL" id="RVT93989.1"/>
    </source>
</evidence>
<dbReference type="AlphaFoldDB" id="A0A437M8K0"/>
<dbReference type="RefSeq" id="WP_127743160.1">
    <property type="nucleotide sequence ID" value="NZ_SACN01000001.1"/>
</dbReference>
<gene>
    <name evidence="2" type="ORF">EOD43_09065</name>
</gene>
<keyword evidence="1" id="KW-0732">Signal</keyword>
<reference evidence="2 3" key="1">
    <citation type="submission" date="2019-01" db="EMBL/GenBank/DDBJ databases">
        <authorList>
            <person name="Chen W.-M."/>
        </authorList>
    </citation>
    <scope>NUCLEOTIDE SEQUENCE [LARGE SCALE GENOMIC DNA]</scope>
    <source>
        <strain evidence="2 3">CCP-7</strain>
    </source>
</reference>
<feature type="signal peptide" evidence="1">
    <location>
        <begin position="1"/>
        <end position="20"/>
    </location>
</feature>
<name>A0A437M8K0_9SPHN</name>
<dbReference type="OrthoDB" id="7855653at2"/>
<evidence type="ECO:0008006" key="4">
    <source>
        <dbReference type="Google" id="ProtNLM"/>
    </source>
</evidence>
<organism evidence="2 3">
    <name type="scientific">Sphingomonas crocodyli</name>
    <dbReference type="NCBI Taxonomy" id="1979270"/>
    <lineage>
        <taxon>Bacteria</taxon>
        <taxon>Pseudomonadati</taxon>
        <taxon>Pseudomonadota</taxon>
        <taxon>Alphaproteobacteria</taxon>
        <taxon>Sphingomonadales</taxon>
        <taxon>Sphingomonadaceae</taxon>
        <taxon>Sphingomonas</taxon>
    </lineage>
</organism>
<keyword evidence="3" id="KW-1185">Reference proteome</keyword>